<dbReference type="PANTHER" id="PTHR13932:SF5">
    <property type="entry name" value="RADICAL S-ADENOSYL METHIONINE DOMAIN-CONTAINING PROTEIN 1, MITOCHONDRIAL"/>
    <property type="match status" value="1"/>
</dbReference>
<dbReference type="InterPro" id="IPR004559">
    <property type="entry name" value="HemW-like"/>
</dbReference>
<proteinExistence type="inferred from homology"/>
<dbReference type="InterPro" id="IPR023404">
    <property type="entry name" value="rSAM_horseshoe"/>
</dbReference>
<evidence type="ECO:0000313" key="4">
    <source>
        <dbReference type="EMBL" id="CCZ88030.1"/>
    </source>
</evidence>
<dbReference type="NCBIfam" id="TIGR00539">
    <property type="entry name" value="hemN_rel"/>
    <property type="match status" value="1"/>
</dbReference>
<dbReference type="PANTHER" id="PTHR13932">
    <property type="entry name" value="COPROPORPHYRINIGEN III OXIDASE"/>
    <property type="match status" value="1"/>
</dbReference>
<comment type="similarity">
    <text evidence="1">Belongs to the anaerobic coproporphyrinogen-III oxidase family. HemW subfamily.</text>
</comment>
<dbReference type="GO" id="GO:0005737">
    <property type="term" value="C:cytoplasm"/>
    <property type="evidence" value="ECO:0007669"/>
    <property type="project" value="UniProtKB-SubCell"/>
</dbReference>
<dbReference type="Pfam" id="PF06969">
    <property type="entry name" value="HemN_C"/>
    <property type="match status" value="1"/>
</dbReference>
<dbReference type="PROSITE" id="PS51918">
    <property type="entry name" value="RADICAL_SAM"/>
    <property type="match status" value="1"/>
</dbReference>
<dbReference type="SMART" id="SM00729">
    <property type="entry name" value="Elp3"/>
    <property type="match status" value="1"/>
</dbReference>
<dbReference type="SFLD" id="SFLDS00029">
    <property type="entry name" value="Radical_SAM"/>
    <property type="match status" value="1"/>
</dbReference>
<dbReference type="GO" id="GO:0051539">
    <property type="term" value="F:4 iron, 4 sulfur cluster binding"/>
    <property type="evidence" value="ECO:0007669"/>
    <property type="project" value="UniProtKB-UniRule"/>
</dbReference>
<protein>
    <recommendedName>
        <fullName evidence="2">Heme chaperone HemW</fullName>
    </recommendedName>
</protein>
<dbReference type="SFLD" id="SFLDF00562">
    <property type="entry name" value="HemN-like__clustered_with_heat"/>
    <property type="match status" value="1"/>
</dbReference>
<dbReference type="Proteomes" id="UP000018372">
    <property type="component" value="Unassembled WGS sequence"/>
</dbReference>
<dbReference type="InterPro" id="IPR006638">
    <property type="entry name" value="Elp3/MiaA/NifB-like_rSAM"/>
</dbReference>
<feature type="domain" description="Radical SAM core" evidence="3">
    <location>
        <begin position="28"/>
        <end position="263"/>
    </location>
</feature>
<dbReference type="Gene3D" id="3.80.30.20">
    <property type="entry name" value="tm_1862 like domain"/>
    <property type="match status" value="1"/>
</dbReference>
<dbReference type="Pfam" id="PF04055">
    <property type="entry name" value="Radical_SAM"/>
    <property type="match status" value="1"/>
</dbReference>
<sequence>MFSDIQNLYSFFPPINYPYLYIRKTTSYSRLIMAGIYLHIPFCKRRCIYCDFFSTTENDKKSTYVQALSKELELRKNYLDGEIIDTIYFGGGTPSQLEEKDFIQLFETIYKIYTINPKAEITIEANPDDLTPQYIAMLRTLPFNRLSMGIQTFKEDTLRLLHRRHTAAQAQQAYQHCREAGFQNISIDLMYGLPGETLEDWQEDLQTALQMRPEHISAYHLIYEEGTPLWNLKEAHQVEETDEDLSVSLFKELIHTLKSNGYEHYEISNFCCPGFHSRHNSSYWTGKKYLGCGPSAHSYDGTSRQWNVASLSQYIQGIQKGTPYQEKEELDLYTRYNDFIITRLRTVYGIPTHILKETFGETLFDYCMRMASPHLKQGFLTLDNHVMKLTEKGIFISDGIMSDLLWVDD</sequence>
<evidence type="ECO:0000256" key="1">
    <source>
        <dbReference type="ARBA" id="ARBA00006100"/>
    </source>
</evidence>
<evidence type="ECO:0000313" key="5">
    <source>
        <dbReference type="Proteomes" id="UP000018372"/>
    </source>
</evidence>
<dbReference type="GO" id="GO:0004109">
    <property type="term" value="F:coproporphyrinogen oxidase activity"/>
    <property type="evidence" value="ECO:0007669"/>
    <property type="project" value="InterPro"/>
</dbReference>
<keyword evidence="2" id="KW-0411">Iron-sulfur</keyword>
<dbReference type="AlphaFoldDB" id="R5VCK3"/>
<keyword evidence="2" id="KW-0004">4Fe-4S</keyword>
<dbReference type="SFLD" id="SFLDF00288">
    <property type="entry name" value="HemN-like__clustered_with_nucl"/>
    <property type="match status" value="1"/>
</dbReference>
<dbReference type="InterPro" id="IPR007197">
    <property type="entry name" value="rSAM"/>
</dbReference>
<dbReference type="SFLD" id="SFLDG01082">
    <property type="entry name" value="B12-binding_domain_containing"/>
    <property type="match status" value="1"/>
</dbReference>
<name>R5VCK3_9BACT</name>
<dbReference type="InterPro" id="IPR058240">
    <property type="entry name" value="rSAM_sf"/>
</dbReference>
<dbReference type="GO" id="GO:0006779">
    <property type="term" value="P:porphyrin-containing compound biosynthetic process"/>
    <property type="evidence" value="ECO:0007669"/>
    <property type="project" value="InterPro"/>
</dbReference>
<evidence type="ECO:0000259" key="3">
    <source>
        <dbReference type="PROSITE" id="PS51918"/>
    </source>
</evidence>
<comment type="subcellular location">
    <subcellularLocation>
        <location evidence="2">Cytoplasm</location>
    </subcellularLocation>
</comment>
<keyword evidence="2" id="KW-0143">Chaperone</keyword>
<organism evidence="4 5">
    <name type="scientific">Phocaeicola plebeius CAG:211</name>
    <dbReference type="NCBI Taxonomy" id="1263052"/>
    <lineage>
        <taxon>Bacteria</taxon>
        <taxon>Pseudomonadati</taxon>
        <taxon>Bacteroidota</taxon>
        <taxon>Bacteroidia</taxon>
        <taxon>Bacteroidales</taxon>
        <taxon>Bacteroidaceae</taxon>
        <taxon>Phocaeicola</taxon>
    </lineage>
</organism>
<keyword evidence="2" id="KW-0349">Heme</keyword>
<keyword evidence="2" id="KW-0479">Metal-binding</keyword>
<comment type="function">
    <text evidence="2">Probably acts as a heme chaperone, transferring heme to an unknown acceptor. Binds one molecule of heme per monomer, possibly covalently. Binds 1 [4Fe-4S] cluster. The cluster is coordinated with 3 cysteines and an exchangeable S-adenosyl-L-methionine.</text>
</comment>
<dbReference type="CDD" id="cd01335">
    <property type="entry name" value="Radical_SAM"/>
    <property type="match status" value="1"/>
</dbReference>
<dbReference type="SUPFAM" id="SSF102114">
    <property type="entry name" value="Radical SAM enzymes"/>
    <property type="match status" value="1"/>
</dbReference>
<gene>
    <name evidence="4" type="ORF">BN536_00346</name>
</gene>
<dbReference type="InterPro" id="IPR010723">
    <property type="entry name" value="HemN_C"/>
</dbReference>
<accession>R5VCK3</accession>
<dbReference type="EMBL" id="CBAT010000198">
    <property type="protein sequence ID" value="CCZ88030.1"/>
    <property type="molecule type" value="Genomic_DNA"/>
</dbReference>
<reference evidence="4" key="1">
    <citation type="submission" date="2012-11" db="EMBL/GenBank/DDBJ databases">
        <title>Dependencies among metagenomic species, viruses, plasmids and units of genetic variation.</title>
        <authorList>
            <person name="Nielsen H.B."/>
            <person name="Almeida M."/>
            <person name="Juncker A.S."/>
            <person name="Rasmussen S."/>
            <person name="Li J."/>
            <person name="Sunagawa S."/>
            <person name="Plichta D."/>
            <person name="Gautier L."/>
            <person name="Le Chatelier E."/>
            <person name="Peletier E."/>
            <person name="Bonde I."/>
            <person name="Nielsen T."/>
            <person name="Manichanh C."/>
            <person name="Arumugam M."/>
            <person name="Batto J."/>
            <person name="Santos M.B.Q.D."/>
            <person name="Blom N."/>
            <person name="Borruel N."/>
            <person name="Burgdorf K.S."/>
            <person name="Boumezbeur F."/>
            <person name="Casellas F."/>
            <person name="Dore J."/>
            <person name="Guarner F."/>
            <person name="Hansen T."/>
            <person name="Hildebrand F."/>
            <person name="Kaas R.S."/>
            <person name="Kennedy S."/>
            <person name="Kristiansen K."/>
            <person name="Kultima J.R."/>
            <person name="Leonard P."/>
            <person name="Levenez F."/>
            <person name="Lund O."/>
            <person name="Moumen B."/>
            <person name="Le Paslier D."/>
            <person name="Pons N."/>
            <person name="Pedersen O."/>
            <person name="Prifti E."/>
            <person name="Qin J."/>
            <person name="Raes J."/>
            <person name="Tap J."/>
            <person name="Tims S."/>
            <person name="Ussery D.W."/>
            <person name="Yamada T."/>
            <person name="MetaHit consortium"/>
            <person name="Renault P."/>
            <person name="Sicheritz-Ponten T."/>
            <person name="Bork P."/>
            <person name="Wang J."/>
            <person name="Brunak S."/>
            <person name="Ehrlich S.D."/>
        </authorList>
    </citation>
    <scope>NUCLEOTIDE SEQUENCE [LARGE SCALE GENOMIC DNA]</scope>
</reference>
<evidence type="ECO:0000256" key="2">
    <source>
        <dbReference type="RuleBase" id="RU364116"/>
    </source>
</evidence>
<keyword evidence="2" id="KW-0949">S-adenosyl-L-methionine</keyword>
<dbReference type="SFLD" id="SFLDG01065">
    <property type="entry name" value="anaerobic_coproporphyrinogen-I"/>
    <property type="match status" value="1"/>
</dbReference>
<comment type="caution">
    <text evidence="4">The sequence shown here is derived from an EMBL/GenBank/DDBJ whole genome shotgun (WGS) entry which is preliminary data.</text>
</comment>
<dbReference type="InterPro" id="IPR034505">
    <property type="entry name" value="Coproporphyrinogen-III_oxidase"/>
</dbReference>
<keyword evidence="2" id="KW-0963">Cytoplasm</keyword>
<keyword evidence="2" id="KW-0408">Iron</keyword>
<dbReference type="GO" id="GO:0046872">
    <property type="term" value="F:metal ion binding"/>
    <property type="evidence" value="ECO:0007669"/>
    <property type="project" value="UniProtKB-UniRule"/>
</dbReference>